<feature type="binding site" evidence="17">
    <location>
        <position position="489"/>
    </location>
    <ligand>
        <name>L-glutamate</name>
        <dbReference type="ChEBI" id="CHEBI:29985"/>
    </ligand>
</feature>
<feature type="region of interest" description="Disordered" evidence="21">
    <location>
        <begin position="844"/>
        <end position="871"/>
    </location>
</feature>
<dbReference type="Gene3D" id="3.40.190.10">
    <property type="entry name" value="Periplasmic binding protein-like II"/>
    <property type="match status" value="1"/>
</dbReference>
<evidence type="ECO:0000256" key="12">
    <source>
        <dbReference type="ARBA" id="ARBA00023273"/>
    </source>
</evidence>
<keyword evidence="11 20" id="KW-0628">Postsynaptic cell membrane</keyword>
<name>A0A9L0TL29_HORSE</name>
<evidence type="ECO:0000256" key="1">
    <source>
        <dbReference type="ARBA" id="ARBA00022448"/>
    </source>
</evidence>
<evidence type="ECO:0000313" key="24">
    <source>
        <dbReference type="Ensembl" id="ENSECAP00000087859.1"/>
    </source>
</evidence>
<dbReference type="Proteomes" id="UP000002281">
    <property type="component" value="Chromosome 7"/>
</dbReference>
<keyword evidence="14 20" id="KW-0407">Ion channel</keyword>
<dbReference type="FunFam" id="3.40.190.10:FF:000060">
    <property type="entry name" value="Glutamate receptor ionotropic, kainate 1"/>
    <property type="match status" value="1"/>
</dbReference>
<dbReference type="SUPFAM" id="SSF53822">
    <property type="entry name" value="Periplasmic binding protein-like I"/>
    <property type="match status" value="1"/>
</dbReference>
<accession>A0A9L0TL29</accession>
<dbReference type="InterPro" id="IPR001320">
    <property type="entry name" value="Iontro_rcpt_C"/>
</dbReference>
<feature type="binding site" evidence="17">
    <location>
        <position position="484"/>
    </location>
    <ligand>
        <name>L-glutamate</name>
        <dbReference type="ChEBI" id="CHEBI:29985"/>
    </ligand>
</feature>
<keyword evidence="10" id="KW-0325">Glycoprotein</keyword>
<dbReference type="SMART" id="SM00079">
    <property type="entry name" value="PBPe"/>
    <property type="match status" value="1"/>
</dbReference>
<evidence type="ECO:0000256" key="10">
    <source>
        <dbReference type="ARBA" id="ARBA00023180"/>
    </source>
</evidence>
<keyword evidence="7 20" id="KW-0406">Ion transport</keyword>
<evidence type="ECO:0000256" key="15">
    <source>
        <dbReference type="ARBA" id="ARBA00034104"/>
    </source>
</evidence>
<reference evidence="24" key="2">
    <citation type="submission" date="2025-08" db="UniProtKB">
        <authorList>
            <consortium name="Ensembl"/>
        </authorList>
    </citation>
    <scope>IDENTIFICATION</scope>
    <source>
        <strain evidence="24">Thoroughbred</strain>
    </source>
</reference>
<feature type="domain" description="Ionotropic glutamate receptor C-terminal" evidence="22">
    <location>
        <begin position="399"/>
        <end position="768"/>
    </location>
</feature>
<keyword evidence="3 20" id="KW-0812">Transmembrane</keyword>
<keyword evidence="6 20" id="KW-0770">Synapse</keyword>
<evidence type="ECO:0000256" key="2">
    <source>
        <dbReference type="ARBA" id="ARBA00022475"/>
    </source>
</evidence>
<feature type="disulfide bond" evidence="19">
    <location>
        <begin position="717"/>
        <end position="771"/>
    </location>
</feature>
<reference evidence="24" key="3">
    <citation type="submission" date="2025-09" db="UniProtKB">
        <authorList>
            <consortium name="Ensembl"/>
        </authorList>
    </citation>
    <scope>IDENTIFICATION</scope>
    <source>
        <strain evidence="24">Thoroughbred</strain>
    </source>
</reference>
<dbReference type="GO" id="GO:0015276">
    <property type="term" value="F:ligand-gated monoatomic ion channel activity"/>
    <property type="evidence" value="ECO:0007669"/>
    <property type="project" value="InterPro"/>
</dbReference>
<dbReference type="InterPro" id="IPR028082">
    <property type="entry name" value="Peripla_BP_I"/>
</dbReference>
<dbReference type="InterPro" id="IPR015683">
    <property type="entry name" value="Ionotropic_Glu_rcpt"/>
</dbReference>
<feature type="binding site" evidence="17">
    <location>
        <position position="657"/>
    </location>
    <ligand>
        <name>L-glutamate</name>
        <dbReference type="ChEBI" id="CHEBI:29985"/>
    </ligand>
</feature>
<evidence type="ECO:0000256" key="14">
    <source>
        <dbReference type="ARBA" id="ARBA00023303"/>
    </source>
</evidence>
<comment type="function">
    <text evidence="20">Receptor for glutamate that functions as a ligand-gated ion channel in the central nervous system and plays an important role in excitatory synaptic transmission. L-glutamate acts as an excitatory neurotransmitter at many synapses in the central nervous system.</text>
</comment>
<dbReference type="FunFam" id="3.40.190.10:FF:000072">
    <property type="entry name" value="glutamate receptor ionotropic, kainate 4"/>
    <property type="match status" value="1"/>
</dbReference>
<evidence type="ECO:0000256" key="5">
    <source>
        <dbReference type="ARBA" id="ARBA00022989"/>
    </source>
</evidence>
<dbReference type="AlphaFoldDB" id="A0A9L0TL29"/>
<dbReference type="CDD" id="cd13724">
    <property type="entry name" value="PBP2_iGluR_kainate_KA1"/>
    <property type="match status" value="1"/>
</dbReference>
<keyword evidence="2 20" id="KW-1003">Cell membrane</keyword>
<dbReference type="GO" id="GO:0038023">
    <property type="term" value="F:signaling receptor activity"/>
    <property type="evidence" value="ECO:0007669"/>
    <property type="project" value="InterPro"/>
</dbReference>
<dbReference type="InterPro" id="IPR019594">
    <property type="entry name" value="Glu/Gly-bd"/>
</dbReference>
<evidence type="ECO:0000256" key="17">
    <source>
        <dbReference type="PIRSR" id="PIRSR601508-1"/>
    </source>
</evidence>
<dbReference type="PRINTS" id="PR00177">
    <property type="entry name" value="NMDARECEPTOR"/>
</dbReference>
<feature type="binding site" evidence="17">
    <location>
        <position position="656"/>
    </location>
    <ligand>
        <name>L-glutamate</name>
        <dbReference type="ChEBI" id="CHEBI:29985"/>
    </ligand>
</feature>
<dbReference type="SUPFAM" id="SSF53850">
    <property type="entry name" value="Periplasmic binding protein-like II"/>
    <property type="match status" value="1"/>
</dbReference>
<feature type="transmembrane region" description="Helical" evidence="20">
    <location>
        <begin position="787"/>
        <end position="811"/>
    </location>
</feature>
<keyword evidence="25" id="KW-1185">Reference proteome</keyword>
<keyword evidence="19" id="KW-1015">Disulfide bond</keyword>
<feature type="transmembrane region" description="Helical" evidence="20">
    <location>
        <begin position="607"/>
        <end position="628"/>
    </location>
</feature>
<feature type="binding site" evidence="17">
    <location>
        <position position="705"/>
    </location>
    <ligand>
        <name>L-glutamate</name>
        <dbReference type="ChEBI" id="CHEBI:29985"/>
    </ligand>
</feature>
<keyword evidence="1 20" id="KW-0813">Transport</keyword>
<evidence type="ECO:0000256" key="9">
    <source>
        <dbReference type="ARBA" id="ARBA00023170"/>
    </source>
</evidence>
<feature type="signal peptide" evidence="20">
    <location>
        <begin position="1"/>
        <end position="20"/>
    </location>
</feature>
<keyword evidence="13 20" id="KW-1071">Ligand-gated ion channel</keyword>
<evidence type="ECO:0000256" key="6">
    <source>
        <dbReference type="ARBA" id="ARBA00023018"/>
    </source>
</evidence>
<reference evidence="24 25" key="1">
    <citation type="journal article" date="2009" name="Science">
        <title>Genome sequence, comparative analysis, and population genetics of the domestic horse.</title>
        <authorList>
            <consortium name="Broad Institute Genome Sequencing Platform"/>
            <consortium name="Broad Institute Whole Genome Assembly Team"/>
            <person name="Wade C.M."/>
            <person name="Giulotto E."/>
            <person name="Sigurdsson S."/>
            <person name="Zoli M."/>
            <person name="Gnerre S."/>
            <person name="Imsland F."/>
            <person name="Lear T.L."/>
            <person name="Adelson D.L."/>
            <person name="Bailey E."/>
            <person name="Bellone R.R."/>
            <person name="Bloecker H."/>
            <person name="Distl O."/>
            <person name="Edgar R.C."/>
            <person name="Garber M."/>
            <person name="Leeb T."/>
            <person name="Mauceli E."/>
            <person name="MacLeod J.N."/>
            <person name="Penedo M.C.T."/>
            <person name="Raison J.M."/>
            <person name="Sharpe T."/>
            <person name="Vogel J."/>
            <person name="Andersson L."/>
            <person name="Antczak D.F."/>
            <person name="Biagi T."/>
            <person name="Binns M.M."/>
            <person name="Chowdhary B.P."/>
            <person name="Coleman S.J."/>
            <person name="Della Valle G."/>
            <person name="Fryc S."/>
            <person name="Guerin G."/>
            <person name="Hasegawa T."/>
            <person name="Hill E.W."/>
            <person name="Jurka J."/>
            <person name="Kiialainen A."/>
            <person name="Lindgren G."/>
            <person name="Liu J."/>
            <person name="Magnani E."/>
            <person name="Mickelson J.R."/>
            <person name="Murray J."/>
            <person name="Nergadze S.G."/>
            <person name="Onofrio R."/>
            <person name="Pedroni S."/>
            <person name="Piras M.F."/>
            <person name="Raudsepp T."/>
            <person name="Rocchi M."/>
            <person name="Roeed K.H."/>
            <person name="Ryder O.A."/>
            <person name="Searle S."/>
            <person name="Skow L."/>
            <person name="Swinburne J.E."/>
            <person name="Syvaenen A.C."/>
            <person name="Tozaki T."/>
            <person name="Valberg S.J."/>
            <person name="Vaudin M."/>
            <person name="White J.R."/>
            <person name="Zody M.C."/>
            <person name="Lander E.S."/>
            <person name="Lindblad-Toh K."/>
        </authorList>
    </citation>
    <scope>NUCLEOTIDE SEQUENCE [LARGE SCALE GENOMIC DNA]</scope>
    <source>
        <strain evidence="24 25">Thoroughbred</strain>
    </source>
</reference>
<comment type="similarity">
    <text evidence="20">Belongs to the glutamate-gated ion channel (TC 1.A.10.1) family.</text>
</comment>
<dbReference type="Ensembl" id="ENSECAT00000148014.1">
    <property type="protein sequence ID" value="ENSECAP00000087859.1"/>
    <property type="gene ID" value="ENSECAG00000017491.4"/>
</dbReference>
<evidence type="ECO:0000256" key="8">
    <source>
        <dbReference type="ARBA" id="ARBA00023136"/>
    </source>
</evidence>
<evidence type="ECO:0000256" key="21">
    <source>
        <dbReference type="SAM" id="MobiDB-lite"/>
    </source>
</evidence>
<dbReference type="PANTHER" id="PTHR18966">
    <property type="entry name" value="IONOTROPIC GLUTAMATE RECEPTOR"/>
    <property type="match status" value="1"/>
</dbReference>
<feature type="region of interest" description="Disordered" evidence="21">
    <location>
        <begin position="913"/>
        <end position="938"/>
    </location>
</feature>
<dbReference type="PROSITE" id="PS51257">
    <property type="entry name" value="PROKAR_LIPOPROTEIN"/>
    <property type="match status" value="1"/>
</dbReference>
<evidence type="ECO:0000259" key="23">
    <source>
        <dbReference type="SMART" id="SM00918"/>
    </source>
</evidence>
<dbReference type="GO" id="GO:0042734">
    <property type="term" value="C:presynaptic membrane"/>
    <property type="evidence" value="ECO:0007669"/>
    <property type="project" value="UniProtKB-SubCell"/>
</dbReference>
<feature type="site" description="Crucial to convey clamshell closure to channel opening" evidence="18">
    <location>
        <position position="635"/>
    </location>
</feature>
<dbReference type="Pfam" id="PF10613">
    <property type="entry name" value="Lig_chan-Glu_bd"/>
    <property type="match status" value="1"/>
</dbReference>
<dbReference type="GeneTree" id="ENSGT00940000159111"/>
<dbReference type="Pfam" id="PF00060">
    <property type="entry name" value="Lig_chan"/>
    <property type="match status" value="1"/>
</dbReference>
<evidence type="ECO:0000256" key="3">
    <source>
        <dbReference type="ARBA" id="ARBA00022692"/>
    </source>
</evidence>
<comment type="subcellular location">
    <subcellularLocation>
        <location evidence="15 20">Postsynaptic cell membrane</location>
        <topology evidence="15 20">Multi-pass membrane protein</topology>
    </subcellularLocation>
    <subcellularLocation>
        <location evidence="16">Presynaptic cell membrane</location>
        <topology evidence="16">Multi-pass membrane protein</topology>
    </subcellularLocation>
</comment>
<evidence type="ECO:0000256" key="20">
    <source>
        <dbReference type="RuleBase" id="RU367118"/>
    </source>
</evidence>
<keyword evidence="9 20" id="KW-0675">Receptor</keyword>
<dbReference type="InterPro" id="IPR001508">
    <property type="entry name" value="Iono_Glu_rcpt_met"/>
</dbReference>
<evidence type="ECO:0000256" key="4">
    <source>
        <dbReference type="ARBA" id="ARBA00022729"/>
    </source>
</evidence>
<evidence type="ECO:0000256" key="11">
    <source>
        <dbReference type="ARBA" id="ARBA00023257"/>
    </source>
</evidence>
<dbReference type="SMART" id="SM00918">
    <property type="entry name" value="Lig_chan-Glu_bd"/>
    <property type="match status" value="1"/>
</dbReference>
<dbReference type="Pfam" id="PF01094">
    <property type="entry name" value="ANF_receptor"/>
    <property type="match status" value="1"/>
</dbReference>
<keyword evidence="4 20" id="KW-0732">Signal</keyword>
<dbReference type="Gene3D" id="1.10.287.70">
    <property type="match status" value="1"/>
</dbReference>
<keyword evidence="12" id="KW-0966">Cell projection</keyword>
<keyword evidence="5 20" id="KW-1133">Transmembrane helix</keyword>
<evidence type="ECO:0000256" key="7">
    <source>
        <dbReference type="ARBA" id="ARBA00023065"/>
    </source>
</evidence>
<feature type="domain" description="Ionotropic glutamate receptor L-glutamate and glycine-binding" evidence="23">
    <location>
        <begin position="409"/>
        <end position="473"/>
    </location>
</feature>
<evidence type="ECO:0000256" key="13">
    <source>
        <dbReference type="ARBA" id="ARBA00023286"/>
    </source>
</evidence>
<organism evidence="24 25">
    <name type="scientific">Equus caballus</name>
    <name type="common">Horse</name>
    <dbReference type="NCBI Taxonomy" id="9796"/>
    <lineage>
        <taxon>Eukaryota</taxon>
        <taxon>Metazoa</taxon>
        <taxon>Chordata</taxon>
        <taxon>Craniata</taxon>
        <taxon>Vertebrata</taxon>
        <taxon>Euteleostomi</taxon>
        <taxon>Mammalia</taxon>
        <taxon>Eutheria</taxon>
        <taxon>Laurasiatheria</taxon>
        <taxon>Perissodactyla</taxon>
        <taxon>Equidae</taxon>
        <taxon>Equus</taxon>
    </lineage>
</organism>
<feature type="compositionally biased region" description="Basic and acidic residues" evidence="21">
    <location>
        <begin position="921"/>
        <end position="930"/>
    </location>
</feature>
<dbReference type="Gene3D" id="3.40.50.2300">
    <property type="match status" value="2"/>
</dbReference>
<protein>
    <recommendedName>
        <fullName evidence="20">Glutamate receptor</fullName>
    </recommendedName>
</protein>
<proteinExistence type="inferred from homology"/>
<evidence type="ECO:0000256" key="16">
    <source>
        <dbReference type="ARBA" id="ARBA00034107"/>
    </source>
</evidence>
<evidence type="ECO:0000256" key="18">
    <source>
        <dbReference type="PIRSR" id="PIRSR601508-2"/>
    </source>
</evidence>
<dbReference type="GO" id="GO:0045211">
    <property type="term" value="C:postsynaptic membrane"/>
    <property type="evidence" value="ECO:0007669"/>
    <property type="project" value="UniProtKB-SubCell"/>
</dbReference>
<feature type="chain" id="PRO_5040546777" description="Glutamate receptor" evidence="20">
    <location>
        <begin position="21"/>
        <end position="938"/>
    </location>
</feature>
<sequence length="938" mass="105236">MPRVSAPLVLLPAWLVMVACSPHSLRIAAILDDPMECSRGERLSITLAKNRINRAPERLGKAKVEVDIFELLRDSEYETAETMCQILPKGVVAVLGPSSSPASSSIISNICGEKEVPHFKVAPEEFIKFQFQRFTTLNLHPSNTDISVAVAGILNFFNCTTACLICAKAECLLNLEKLLRQFLISKDTLSVRMLDDTRDPTPLLKEIRDDKTATIIIHANASMSHTILLKEFSLQRMDSLVDDRVNILGFSIFNQSHAFFQEFAQSLNQSWQENCDHVPFTGPALSSALLFDAVYAVVTAVQELNRSQEIGVKPLSCGSAQIWQHGTSLMNYLRMVELEGLTGHIEFNSKGQRSNYALKILQFTRNGFRQIGQWHVADGLSMDSRLYASNISDSLFNTTLVVTTILENPYLMLKGNHQEMEGNDRYEGFCVDMLKELAEILRFNYKIRLVGDGVYGVPEANGTWTGMVGELIARKADLAVAGLTITAEREKVIDFSKPFMTLGISILYRVHMGRKPGYFSFLDPFSPGVWLFMLLAYLAVSCVLFLVARLTPYEWYSPHPCAQGRCNLLVNQYSLGNSLWFPVGGFMQQGSTIAPRALSTRCVSGVWWAFTLIIISSYTANLAAFLTVQRMEVPIESVDDLADQTAIEYGTIHGGSSMTFFQNSRYQTYQRMWNYMYSKQPSVFVKSTEEGIARVLNSNYAFLLESTMNEYYRQRNCNLTQIGGLLDTKGYGIGMPVGSVFRDEFDLAILQLQENNRLEILKRKWWEGGKCPKEEDHRAKGLGMENIGGIFVVLICGLIVAIFMAMLEFLWTLRHSEATEVSVCQEMVTELRSIILCQDSVHPRRRRAGVPPPRPPIPEERRPRGTATLSNGKLCGAGEPDQLAQRLAHEAALVARGCTHIRVCPECRRFQGLRARPSPARSEESLEWEKTTNSSEPE</sequence>
<feature type="transmembrane region" description="Helical" evidence="20">
    <location>
        <begin position="529"/>
        <end position="548"/>
    </location>
</feature>
<evidence type="ECO:0000259" key="22">
    <source>
        <dbReference type="SMART" id="SM00079"/>
    </source>
</evidence>
<evidence type="ECO:0000256" key="19">
    <source>
        <dbReference type="PIRSR" id="PIRSR601508-3"/>
    </source>
</evidence>
<dbReference type="InterPro" id="IPR001828">
    <property type="entry name" value="ANF_lig-bd_rcpt"/>
</dbReference>
<dbReference type="FunFam" id="1.10.287.70:FF:000010">
    <property type="entry name" value="Putative glutamate receptor ionotropic kainate 1"/>
    <property type="match status" value="1"/>
</dbReference>
<evidence type="ECO:0000313" key="25">
    <source>
        <dbReference type="Proteomes" id="UP000002281"/>
    </source>
</evidence>
<gene>
    <name evidence="24" type="primary">GRIK4</name>
</gene>
<keyword evidence="8 20" id="KW-0472">Membrane</keyword>